<sequence length="527" mass="59841">MNQPTSADKEIIALKKKLDSAIHARLELQKDLEIQSSAFVQFISKLSQTAKGIDVLLDNKLAKLRKMLSKSSSWEDVQAMFNDIAQLLQKHSIKNDNNIAHLHQQFHQAGALLQKIRNLPDSLRRELRTLLTDTTDKKDSVVQYVSPLSQLIEFYQAALIAKENLPSNELSNVTPPKAIQNPYVDKVVIERFTFFLTHLNVSKPYKPAINKIKSELSDKISHQELLDDFLEVFEIINKDLIEERNTAKVFLSTLSATLSSVQTAVQTTISSNEASKTKHSELNQQLKKNITELAEGVENANSLAGIKIDINEKLKQIVTSLEEKTAFEFEQFKALSEQLNSMQEKVNILEVQGRAFEKKIKEQQARSYQDALTKLGNRAAFDDYFTKQMVRFHHSPFELAIVVLDLDNFKRINDTYGHTAGDKTLQVIANTLAKSVDKEQFVGRYGGEEFVMIYSNYNKEKLIEKLNEIRLKVAKLPFKFKNNSVSITLSIGVTHIVENDNIHLAFERADAALYKAKESGKNQIIYA</sequence>
<dbReference type="SUPFAM" id="SSF55073">
    <property type="entry name" value="Nucleotide cyclase"/>
    <property type="match status" value="1"/>
</dbReference>
<dbReference type="PANTHER" id="PTHR45138:SF9">
    <property type="entry name" value="DIGUANYLATE CYCLASE DGCM-RELATED"/>
    <property type="match status" value="1"/>
</dbReference>
<evidence type="ECO:0000259" key="3">
    <source>
        <dbReference type="PROSITE" id="PS50887"/>
    </source>
</evidence>
<dbReference type="InterPro" id="IPR048516">
    <property type="entry name" value="DGCcoil"/>
</dbReference>
<evidence type="ECO:0000313" key="5">
    <source>
        <dbReference type="Proteomes" id="UP000626370"/>
    </source>
</evidence>
<comment type="catalytic activity">
    <reaction evidence="2">
        <text>2 GTP = 3',3'-c-di-GMP + 2 diphosphate</text>
        <dbReference type="Rhea" id="RHEA:24898"/>
        <dbReference type="ChEBI" id="CHEBI:33019"/>
        <dbReference type="ChEBI" id="CHEBI:37565"/>
        <dbReference type="ChEBI" id="CHEBI:58805"/>
        <dbReference type="EC" id="2.7.7.65"/>
    </reaction>
</comment>
<dbReference type="EC" id="2.7.7.65" evidence="1"/>
<dbReference type="PANTHER" id="PTHR45138">
    <property type="entry name" value="REGULATORY COMPONENTS OF SENSORY TRANSDUCTION SYSTEM"/>
    <property type="match status" value="1"/>
</dbReference>
<dbReference type="Proteomes" id="UP000626370">
    <property type="component" value="Unassembled WGS sequence"/>
</dbReference>
<proteinExistence type="predicted"/>
<comment type="caution">
    <text evidence="4">The sequence shown here is derived from an EMBL/GenBank/DDBJ whole genome shotgun (WGS) entry which is preliminary data.</text>
</comment>
<dbReference type="EMBL" id="BNAH01000004">
    <property type="protein sequence ID" value="GHE85230.1"/>
    <property type="molecule type" value="Genomic_DNA"/>
</dbReference>
<dbReference type="Gene3D" id="3.30.70.270">
    <property type="match status" value="1"/>
</dbReference>
<keyword evidence="5" id="KW-1185">Reference proteome</keyword>
<gene>
    <name evidence="4" type="ORF">GCM10011501_12760</name>
</gene>
<dbReference type="NCBIfam" id="TIGR00254">
    <property type="entry name" value="GGDEF"/>
    <property type="match status" value="1"/>
</dbReference>
<evidence type="ECO:0000256" key="1">
    <source>
        <dbReference type="ARBA" id="ARBA00012528"/>
    </source>
</evidence>
<dbReference type="SMART" id="SM00267">
    <property type="entry name" value="GGDEF"/>
    <property type="match status" value="1"/>
</dbReference>
<organism evidence="4 5">
    <name type="scientific">Thalassotalea profundi</name>
    <dbReference type="NCBI Taxonomy" id="2036687"/>
    <lineage>
        <taxon>Bacteria</taxon>
        <taxon>Pseudomonadati</taxon>
        <taxon>Pseudomonadota</taxon>
        <taxon>Gammaproteobacteria</taxon>
        <taxon>Alteromonadales</taxon>
        <taxon>Colwelliaceae</taxon>
        <taxon>Thalassotalea</taxon>
    </lineage>
</organism>
<dbReference type="RefSeq" id="WP_189377424.1">
    <property type="nucleotide sequence ID" value="NZ_BNAH01000004.1"/>
</dbReference>
<protein>
    <recommendedName>
        <fullName evidence="1">diguanylate cyclase</fullName>
        <ecNumber evidence="1">2.7.7.65</ecNumber>
    </recommendedName>
</protein>
<name>A0ABQ3ILY4_9GAMM</name>
<evidence type="ECO:0000256" key="2">
    <source>
        <dbReference type="ARBA" id="ARBA00034247"/>
    </source>
</evidence>
<reference evidence="5" key="1">
    <citation type="journal article" date="2019" name="Int. J. Syst. Evol. Microbiol.">
        <title>The Global Catalogue of Microorganisms (GCM) 10K type strain sequencing project: providing services to taxonomists for standard genome sequencing and annotation.</title>
        <authorList>
            <consortium name="The Broad Institute Genomics Platform"/>
            <consortium name="The Broad Institute Genome Sequencing Center for Infectious Disease"/>
            <person name="Wu L."/>
            <person name="Ma J."/>
        </authorList>
    </citation>
    <scope>NUCLEOTIDE SEQUENCE [LARGE SCALE GENOMIC DNA]</scope>
    <source>
        <strain evidence="5">CGMCC 1.15922</strain>
    </source>
</reference>
<feature type="domain" description="GGDEF" evidence="3">
    <location>
        <begin position="397"/>
        <end position="527"/>
    </location>
</feature>
<dbReference type="InterPro" id="IPR050469">
    <property type="entry name" value="Diguanylate_Cyclase"/>
</dbReference>
<evidence type="ECO:0000313" key="4">
    <source>
        <dbReference type="EMBL" id="GHE85230.1"/>
    </source>
</evidence>
<accession>A0ABQ3ILY4</accession>
<dbReference type="InterPro" id="IPR029787">
    <property type="entry name" value="Nucleotide_cyclase"/>
</dbReference>
<dbReference type="PROSITE" id="PS50887">
    <property type="entry name" value="GGDEF"/>
    <property type="match status" value="1"/>
</dbReference>
<dbReference type="InterPro" id="IPR000160">
    <property type="entry name" value="GGDEF_dom"/>
</dbReference>
<dbReference type="InterPro" id="IPR043128">
    <property type="entry name" value="Rev_trsase/Diguanyl_cyclase"/>
</dbReference>
<dbReference type="Pfam" id="PF00990">
    <property type="entry name" value="GGDEF"/>
    <property type="match status" value="1"/>
</dbReference>
<dbReference type="CDD" id="cd01949">
    <property type="entry name" value="GGDEF"/>
    <property type="match status" value="1"/>
</dbReference>
<dbReference type="Pfam" id="PF20975">
    <property type="entry name" value="DGCcoil"/>
    <property type="match status" value="1"/>
</dbReference>